<comment type="caution">
    <text evidence="2">The sequence shown here is derived from an EMBL/GenBank/DDBJ whole genome shotgun (WGS) entry which is preliminary data.</text>
</comment>
<protein>
    <submittedName>
        <fullName evidence="2">DUF969 domain-containing protein</fullName>
    </submittedName>
</protein>
<keyword evidence="1" id="KW-0472">Membrane</keyword>
<gene>
    <name evidence="2" type="ORF">DGD08_11610</name>
</gene>
<evidence type="ECO:0000313" key="2">
    <source>
        <dbReference type="EMBL" id="HCT57838.1"/>
    </source>
</evidence>
<evidence type="ECO:0000313" key="3">
    <source>
        <dbReference type="Proteomes" id="UP000264071"/>
    </source>
</evidence>
<dbReference type="EMBL" id="DPIY01000010">
    <property type="protein sequence ID" value="HCT57838.1"/>
    <property type="molecule type" value="Genomic_DNA"/>
</dbReference>
<dbReference type="Pfam" id="PF06149">
    <property type="entry name" value="DUF969"/>
    <property type="match status" value="1"/>
</dbReference>
<dbReference type="OMA" id="AVWGIPT"/>
<reference evidence="2 3" key="1">
    <citation type="journal article" date="2018" name="Nat. Biotechnol.">
        <title>A standardized bacterial taxonomy based on genome phylogeny substantially revises the tree of life.</title>
        <authorList>
            <person name="Parks D.H."/>
            <person name="Chuvochina M."/>
            <person name="Waite D.W."/>
            <person name="Rinke C."/>
            <person name="Skarshewski A."/>
            <person name="Chaumeil P.A."/>
            <person name="Hugenholtz P."/>
        </authorList>
    </citation>
    <scope>NUCLEOTIDE SEQUENCE [LARGE SCALE GENOMIC DNA]</scope>
    <source>
        <strain evidence="2">UBA8844</strain>
    </source>
</reference>
<dbReference type="AlphaFoldDB" id="A0A3D4VB37"/>
<feature type="transmembrane region" description="Helical" evidence="1">
    <location>
        <begin position="7"/>
        <end position="30"/>
    </location>
</feature>
<name>A0A3D4VB37_9BACT</name>
<feature type="transmembrane region" description="Helical" evidence="1">
    <location>
        <begin position="42"/>
        <end position="69"/>
    </location>
</feature>
<evidence type="ECO:0000256" key="1">
    <source>
        <dbReference type="SAM" id="Phobius"/>
    </source>
</evidence>
<keyword evidence="1" id="KW-0812">Transmembrane</keyword>
<accession>A0A3D4VB37</accession>
<organism evidence="2 3">
    <name type="scientific">Gemmatimonas aurantiaca</name>
    <dbReference type="NCBI Taxonomy" id="173480"/>
    <lineage>
        <taxon>Bacteria</taxon>
        <taxon>Pseudomonadati</taxon>
        <taxon>Gemmatimonadota</taxon>
        <taxon>Gemmatimonadia</taxon>
        <taxon>Gemmatimonadales</taxon>
        <taxon>Gemmatimonadaceae</taxon>
        <taxon>Gemmatimonas</taxon>
    </lineage>
</organism>
<proteinExistence type="predicted"/>
<dbReference type="Proteomes" id="UP000264071">
    <property type="component" value="Unassembled WGS sequence"/>
</dbReference>
<sequence length="238" mass="25465">MLPLIGILIVILGFAFRLNALLVVTVAGLATGLASGQSLHDVIAAFGHAFVESRYVAIVWLVLPVIGVVERSGLKERAREVIGQIHAATAGRVLLVYLTLRQVTSALGLVSLGGHAQMVRPLVAPMAEAAAEHAHGPLPESTRERIKAMSAAADNVGMFFGEDVFVAIGSILLIRGFLEQNGILVEPLHLARWAIPTAIIAFLIHGTRLLLLDRQLRRESREFAEQESLGASPEGSHS</sequence>
<dbReference type="InterPro" id="IPR010374">
    <property type="entry name" value="DUF969"/>
</dbReference>
<feature type="transmembrane region" description="Helical" evidence="1">
    <location>
        <begin position="190"/>
        <end position="211"/>
    </location>
</feature>
<feature type="transmembrane region" description="Helical" evidence="1">
    <location>
        <begin position="156"/>
        <end position="178"/>
    </location>
</feature>
<keyword evidence="1" id="KW-1133">Transmembrane helix</keyword>